<dbReference type="InterPro" id="IPR047952">
    <property type="entry name" value="Transpos_IS4"/>
</dbReference>
<sequence length="457" mass="54657">MWRCDSINKLFNRVNSVFEDFMSEDILELGRLVEGAFTRERVLHFNRVACFMLNKNGLSQSMEVYNFFSNLNIPEFTREAFYQARMKFNPLVFKKVNDNYLERFYKTAPVERFKGYIVLGIDGCVADLPNHRLLKGEYGGIIGTDTDIIKTKAQTSGVYDCLNHMMIDFQIAPYKTSEKELSKYNMKNALKHFKKEEQLLIFDRGYPSFELFHYLISNNIKFIARVKNNQYKKEKKKIKSNNGIMNIELNISRLNHIKDEKTKKNLLKMGDLELRLIKIPKKDEEIHLITNFSLKEANYEEITELYRKRWEIEKSFEVLKNKLYLENISGYTKIAIEQDFYSQILTYNMVQDIKNYTDNILREKQRHKRIQEKAQKTLKKKKNNHNKKVNTNYLIGLFRKNILQIFKEKDYKIALTIFKEMIEKSLKIYIYEVPERKFKKIKRRVSPKNKTNIRRNS</sequence>
<protein>
    <submittedName>
        <fullName evidence="7">Transposase DDE domain protein</fullName>
    </submittedName>
</protein>
<proteinExistence type="inferred from homology"/>
<organism evidence="7 8">
    <name type="scientific">Methanobrevibacter cuticularis</name>
    <dbReference type="NCBI Taxonomy" id="47311"/>
    <lineage>
        <taxon>Archaea</taxon>
        <taxon>Methanobacteriati</taxon>
        <taxon>Methanobacteriota</taxon>
        <taxon>Methanomada group</taxon>
        <taxon>Methanobacteria</taxon>
        <taxon>Methanobacteriales</taxon>
        <taxon>Methanobacteriaceae</taxon>
        <taxon>Methanobrevibacter</taxon>
    </lineage>
</organism>
<reference evidence="7 8" key="1">
    <citation type="submission" date="2016-04" db="EMBL/GenBank/DDBJ databases">
        <title>Genome sequence of Methanobrevibacter cuticularis DSM 11139.</title>
        <authorList>
            <person name="Poehlein A."/>
            <person name="Seedorf H."/>
            <person name="Daniel R."/>
        </authorList>
    </citation>
    <scope>NUCLEOTIDE SEQUENCE [LARGE SCALE GENOMIC DNA]</scope>
    <source>
        <strain evidence="7 8">DSM 11139</strain>
    </source>
</reference>
<dbReference type="Pfam" id="PF01609">
    <property type="entry name" value="DDE_Tnp_1"/>
    <property type="match status" value="1"/>
</dbReference>
<comment type="caution">
    <text evidence="7">The sequence shown here is derived from an EMBL/GenBank/DDBJ whole genome shotgun (WGS) entry which is preliminary data.</text>
</comment>
<evidence type="ECO:0000259" key="6">
    <source>
        <dbReference type="Pfam" id="PF01609"/>
    </source>
</evidence>
<evidence type="ECO:0000256" key="1">
    <source>
        <dbReference type="ARBA" id="ARBA00010075"/>
    </source>
</evidence>
<dbReference type="GO" id="GO:0003677">
    <property type="term" value="F:DNA binding"/>
    <property type="evidence" value="ECO:0007669"/>
    <property type="project" value="UniProtKB-KW"/>
</dbReference>
<dbReference type="PANTHER" id="PTHR33258:SF1">
    <property type="entry name" value="TRANSPOSASE INSL FOR INSERTION SEQUENCE ELEMENT IS186A-RELATED"/>
    <property type="match status" value="1"/>
</dbReference>
<dbReference type="GO" id="GO:0004803">
    <property type="term" value="F:transposase activity"/>
    <property type="evidence" value="ECO:0007669"/>
    <property type="project" value="InterPro"/>
</dbReference>
<feature type="domain" description="Transposase IS4-like" evidence="6">
    <location>
        <begin position="158"/>
        <end position="349"/>
    </location>
</feature>
<evidence type="ECO:0000256" key="2">
    <source>
        <dbReference type="ARBA" id="ARBA00022578"/>
    </source>
</evidence>
<dbReference type="InterPro" id="IPR012337">
    <property type="entry name" value="RNaseH-like_sf"/>
</dbReference>
<dbReference type="AlphaFoldDB" id="A0A166D0C4"/>
<gene>
    <name evidence="7" type="ORF">MBCUT_17540</name>
</gene>
<dbReference type="PANTHER" id="PTHR33258">
    <property type="entry name" value="TRANSPOSASE INSL FOR INSERTION SEQUENCE ELEMENT IS186A-RELATED"/>
    <property type="match status" value="1"/>
</dbReference>
<keyword evidence="4" id="KW-0233">DNA recombination</keyword>
<keyword evidence="5" id="KW-0175">Coiled coil</keyword>
<comment type="similarity">
    <text evidence="1">Belongs to the transposase 11 family.</text>
</comment>
<evidence type="ECO:0000256" key="4">
    <source>
        <dbReference type="ARBA" id="ARBA00023172"/>
    </source>
</evidence>
<name>A0A166D0C4_9EURY</name>
<keyword evidence="2" id="KW-0815">Transposition</keyword>
<evidence type="ECO:0000256" key="3">
    <source>
        <dbReference type="ARBA" id="ARBA00023125"/>
    </source>
</evidence>
<dbReference type="Gene3D" id="3.90.350.10">
    <property type="entry name" value="Transposase Inhibitor Protein From Tn5, Chain A, domain 1"/>
    <property type="match status" value="1"/>
</dbReference>
<dbReference type="PATRIC" id="fig|47311.3.peg.1905"/>
<dbReference type="NCBIfam" id="NF033592">
    <property type="entry name" value="transpos_IS4_1"/>
    <property type="match status" value="1"/>
</dbReference>
<dbReference type="Proteomes" id="UP000077275">
    <property type="component" value="Unassembled WGS sequence"/>
</dbReference>
<evidence type="ECO:0000313" key="7">
    <source>
        <dbReference type="EMBL" id="KZX15066.1"/>
    </source>
</evidence>
<keyword evidence="3" id="KW-0238">DNA-binding</keyword>
<dbReference type="InterPro" id="IPR002559">
    <property type="entry name" value="Transposase_11"/>
</dbReference>
<feature type="coiled-coil region" evidence="5">
    <location>
        <begin position="353"/>
        <end position="384"/>
    </location>
</feature>
<evidence type="ECO:0000256" key="5">
    <source>
        <dbReference type="SAM" id="Coils"/>
    </source>
</evidence>
<dbReference type="SUPFAM" id="SSF53098">
    <property type="entry name" value="Ribonuclease H-like"/>
    <property type="match status" value="1"/>
</dbReference>
<dbReference type="EMBL" id="LWMW01000133">
    <property type="protein sequence ID" value="KZX15066.1"/>
    <property type="molecule type" value="Genomic_DNA"/>
</dbReference>
<accession>A0A166D0C4</accession>
<keyword evidence="8" id="KW-1185">Reference proteome</keyword>
<dbReference type="GO" id="GO:0006313">
    <property type="term" value="P:DNA transposition"/>
    <property type="evidence" value="ECO:0007669"/>
    <property type="project" value="InterPro"/>
</dbReference>
<evidence type="ECO:0000313" key="8">
    <source>
        <dbReference type="Proteomes" id="UP000077275"/>
    </source>
</evidence>